<organism evidence="3 4">
    <name type="scientific">[Candida] subhashii</name>
    <dbReference type="NCBI Taxonomy" id="561895"/>
    <lineage>
        <taxon>Eukaryota</taxon>
        <taxon>Fungi</taxon>
        <taxon>Dikarya</taxon>
        <taxon>Ascomycota</taxon>
        <taxon>Saccharomycotina</taxon>
        <taxon>Pichiomycetes</taxon>
        <taxon>Debaryomycetaceae</taxon>
        <taxon>Spathaspora</taxon>
    </lineage>
</organism>
<dbReference type="AlphaFoldDB" id="A0A8J5QPK1"/>
<evidence type="ECO:0000313" key="3">
    <source>
        <dbReference type="EMBL" id="KAG7665274.1"/>
    </source>
</evidence>
<feature type="region of interest" description="Disordered" evidence="2">
    <location>
        <begin position="342"/>
        <end position="375"/>
    </location>
</feature>
<keyword evidence="4" id="KW-1185">Reference proteome</keyword>
<protein>
    <submittedName>
        <fullName evidence="3">Uncharacterized protein</fullName>
    </submittedName>
</protein>
<dbReference type="EMBL" id="JAGSYN010000051">
    <property type="protein sequence ID" value="KAG7665274.1"/>
    <property type="molecule type" value="Genomic_DNA"/>
</dbReference>
<feature type="compositionally biased region" description="Basic and acidic residues" evidence="2">
    <location>
        <begin position="343"/>
        <end position="363"/>
    </location>
</feature>
<feature type="compositionally biased region" description="Acidic residues" evidence="2">
    <location>
        <begin position="51"/>
        <end position="60"/>
    </location>
</feature>
<evidence type="ECO:0000256" key="2">
    <source>
        <dbReference type="SAM" id="MobiDB-lite"/>
    </source>
</evidence>
<proteinExistence type="predicted"/>
<name>A0A8J5QPK1_9ASCO</name>
<dbReference type="RefSeq" id="XP_049265506.1">
    <property type="nucleotide sequence ID" value="XM_049404973.1"/>
</dbReference>
<accession>A0A8J5QPK1</accession>
<dbReference type="GeneID" id="73468131"/>
<dbReference type="OrthoDB" id="4090091at2759"/>
<feature type="region of interest" description="Disordered" evidence="2">
    <location>
        <begin position="19"/>
        <end position="60"/>
    </location>
</feature>
<sequence>MVLKNSKWDKKAKYKYMKKHGIAPSKPTPMASETSHSKWSSKKQIDSNEPTLEDSEDEWDSDVDEALINHFYPQLADSSGELSLEQKIKIKKQILQELEENNEGAEEEGEGVEGEELDGIYLGSKENQDQEMQSQKTEKFNLEEFMLNIENKPKKTRKLLSNKMSDNFLEEYGLSSYSDITKQTDDYNDMYFKKLKNRNIEQISAAELDGFVIGESSLNDNRKPAESKGAHVRYLTEEEKKQDEARNELVKQQKFYNEIKTKFDSDKKVIMKRKVIEINNFNADDESQMDALNKKLAQTDIASGNIDDDIDYLLGIDKNQKSQPEDNPKKVGEDFDSFFNEVTSKEDKKSNVKSEKPKFQFDKQEDEDFLNGLLK</sequence>
<feature type="coiled-coil region" evidence="1">
    <location>
        <begin position="81"/>
        <end position="115"/>
    </location>
</feature>
<comment type="caution">
    <text evidence="3">The sequence shown here is derived from an EMBL/GenBank/DDBJ whole genome shotgun (WGS) entry which is preliminary data.</text>
</comment>
<dbReference type="Proteomes" id="UP000694255">
    <property type="component" value="Unassembled WGS sequence"/>
</dbReference>
<gene>
    <name evidence="3" type="ORF">J8A68_001330</name>
</gene>
<evidence type="ECO:0000256" key="1">
    <source>
        <dbReference type="SAM" id="Coils"/>
    </source>
</evidence>
<keyword evidence="1" id="KW-0175">Coiled coil</keyword>
<reference evidence="3 4" key="1">
    <citation type="journal article" date="2021" name="DNA Res.">
        <title>Genome analysis of Candida subhashii reveals its hybrid nature and dual mitochondrial genome conformations.</title>
        <authorList>
            <person name="Mixao V."/>
            <person name="Hegedusova E."/>
            <person name="Saus E."/>
            <person name="Pryszcz L.P."/>
            <person name="Cillingova A."/>
            <person name="Nosek J."/>
            <person name="Gabaldon T."/>
        </authorList>
    </citation>
    <scope>NUCLEOTIDE SEQUENCE [LARGE SCALE GENOMIC DNA]</scope>
    <source>
        <strain evidence="3 4">CBS 10753</strain>
    </source>
</reference>
<evidence type="ECO:0000313" key="4">
    <source>
        <dbReference type="Proteomes" id="UP000694255"/>
    </source>
</evidence>